<evidence type="ECO:0000256" key="4">
    <source>
        <dbReference type="ARBA" id="ARBA00022692"/>
    </source>
</evidence>
<feature type="compositionally biased region" description="Acidic residues" evidence="7">
    <location>
        <begin position="349"/>
        <end position="361"/>
    </location>
</feature>
<dbReference type="InterPro" id="IPR051539">
    <property type="entry name" value="T4SS-coupling_protein"/>
</dbReference>
<dbReference type="SUPFAM" id="SSF52540">
    <property type="entry name" value="P-loop containing nucleoside triphosphate hydrolases"/>
    <property type="match status" value="1"/>
</dbReference>
<evidence type="ECO:0000256" key="2">
    <source>
        <dbReference type="ARBA" id="ARBA00008806"/>
    </source>
</evidence>
<feature type="region of interest" description="Disordered" evidence="7">
    <location>
        <begin position="297"/>
        <end position="317"/>
    </location>
</feature>
<dbReference type="PANTHER" id="PTHR37937:SF1">
    <property type="entry name" value="CONJUGATIVE TRANSFER: DNA TRANSPORT"/>
    <property type="match status" value="1"/>
</dbReference>
<name>A0A150M2H7_9BACL</name>
<evidence type="ECO:0000256" key="3">
    <source>
        <dbReference type="ARBA" id="ARBA00022475"/>
    </source>
</evidence>
<accession>A0A150M2H7</accession>
<dbReference type="Pfam" id="PF02534">
    <property type="entry name" value="T4SS-DNA_transf"/>
    <property type="match status" value="1"/>
</dbReference>
<dbReference type="InterPro" id="IPR027417">
    <property type="entry name" value="P-loop_NTPase"/>
</dbReference>
<organism evidence="8 9">
    <name type="scientific">Saccharococcus caldoxylosilyticus</name>
    <dbReference type="NCBI Taxonomy" id="81408"/>
    <lineage>
        <taxon>Bacteria</taxon>
        <taxon>Bacillati</taxon>
        <taxon>Bacillota</taxon>
        <taxon>Bacilli</taxon>
        <taxon>Bacillales</taxon>
        <taxon>Anoxybacillaceae</taxon>
        <taxon>Saccharococcus</taxon>
    </lineage>
</organism>
<dbReference type="AlphaFoldDB" id="A0A150M2H7"/>
<keyword evidence="6" id="KW-0472">Membrane</keyword>
<evidence type="ECO:0000256" key="6">
    <source>
        <dbReference type="ARBA" id="ARBA00023136"/>
    </source>
</evidence>
<dbReference type="PANTHER" id="PTHR37937">
    <property type="entry name" value="CONJUGATIVE TRANSFER: DNA TRANSPORT"/>
    <property type="match status" value="1"/>
</dbReference>
<keyword evidence="4" id="KW-0812">Transmembrane</keyword>
<dbReference type="GO" id="GO:0005886">
    <property type="term" value="C:plasma membrane"/>
    <property type="evidence" value="ECO:0007669"/>
    <property type="project" value="UniProtKB-SubCell"/>
</dbReference>
<proteinExistence type="inferred from homology"/>
<dbReference type="InterPro" id="IPR003688">
    <property type="entry name" value="TraG/VirD4"/>
</dbReference>
<keyword evidence="3" id="KW-1003">Cell membrane</keyword>
<dbReference type="PATRIC" id="fig|81408.3.peg.2067"/>
<dbReference type="CDD" id="cd01127">
    <property type="entry name" value="TrwB_TraG_TraD_VirD4"/>
    <property type="match status" value="1"/>
</dbReference>
<gene>
    <name evidence="8" type="ORF">B4119_4056</name>
</gene>
<evidence type="ECO:0000313" key="9">
    <source>
        <dbReference type="Proteomes" id="UP000075455"/>
    </source>
</evidence>
<reference evidence="8 9" key="1">
    <citation type="submission" date="2016-01" db="EMBL/GenBank/DDBJ databases">
        <title>Draft Genome Sequences of Seven Thermophilic Sporeformers Isolated from Foods.</title>
        <authorList>
            <person name="Berendsen E.M."/>
            <person name="Wells-Bennik M.H."/>
            <person name="Krawcyk A.O."/>
            <person name="De Jong A."/>
            <person name="Holsappel S."/>
            <person name="Eijlander R.T."/>
            <person name="Kuipers O.P."/>
        </authorList>
    </citation>
    <scope>NUCLEOTIDE SEQUENCE [LARGE SCALE GENOMIC DNA]</scope>
    <source>
        <strain evidence="8 9">B4119</strain>
    </source>
</reference>
<dbReference type="Gene3D" id="3.40.50.300">
    <property type="entry name" value="P-loop containing nucleotide triphosphate hydrolases"/>
    <property type="match status" value="1"/>
</dbReference>
<feature type="region of interest" description="Disordered" evidence="7">
    <location>
        <begin position="349"/>
        <end position="372"/>
    </location>
</feature>
<keyword evidence="5" id="KW-1133">Transmembrane helix</keyword>
<dbReference type="Proteomes" id="UP000075455">
    <property type="component" value="Unassembled WGS sequence"/>
</dbReference>
<comment type="caution">
    <text evidence="8">The sequence shown here is derived from an EMBL/GenBank/DDBJ whole genome shotgun (WGS) entry which is preliminary data.</text>
</comment>
<sequence length="372" mass="42998">MATLAQQISIFSMQKIAKMTAKSDFKFHDLQREKSVLYIKIRMDENPFVQLTATFFEQLIAVLYDIADKNNSKLPIPTIFLLDEFANIGTINKYPRVLATCRGLGMAIMTIIQDIGQLEDKKRYGPEMARSIINNHDTQLFLRTKDTKTAKYFSELAGETTVKHKQKSASYGRKDGTKSISEQYVKRPLITPGELMNMDKNTCYLFVSGAYPMKLEKSWQFEIYGDLLSNYEKYRSRLGYTAPLWNGEWVWDEEDFVTQDVQEDEQEDVSLLNEMIDEIDEEGEEITEEELRVLLGNTVDENEDEENESEEGGEAEELQSILNEIEEELDEFDEMEDEITEEDLMEIIEEFGGDSEGEQEESNQKITDELPI</sequence>
<dbReference type="EMBL" id="LQYS01000018">
    <property type="protein sequence ID" value="KYD18703.1"/>
    <property type="molecule type" value="Genomic_DNA"/>
</dbReference>
<comment type="similarity">
    <text evidence="2">Belongs to the VirD4/TraG family.</text>
</comment>
<evidence type="ECO:0000256" key="5">
    <source>
        <dbReference type="ARBA" id="ARBA00022989"/>
    </source>
</evidence>
<evidence type="ECO:0000313" key="8">
    <source>
        <dbReference type="EMBL" id="KYD18703.1"/>
    </source>
</evidence>
<feature type="compositionally biased region" description="Basic and acidic residues" evidence="7">
    <location>
        <begin position="362"/>
        <end position="372"/>
    </location>
</feature>
<evidence type="ECO:0000256" key="7">
    <source>
        <dbReference type="SAM" id="MobiDB-lite"/>
    </source>
</evidence>
<dbReference type="STRING" id="81408.B4119_4056"/>
<evidence type="ECO:0008006" key="10">
    <source>
        <dbReference type="Google" id="ProtNLM"/>
    </source>
</evidence>
<feature type="compositionally biased region" description="Acidic residues" evidence="7">
    <location>
        <begin position="300"/>
        <end position="317"/>
    </location>
</feature>
<evidence type="ECO:0000256" key="1">
    <source>
        <dbReference type="ARBA" id="ARBA00004651"/>
    </source>
</evidence>
<protein>
    <recommendedName>
        <fullName evidence="10">TraD/TraG TraM recognition site domain-containing protein</fullName>
    </recommendedName>
</protein>
<comment type="subcellular location">
    <subcellularLocation>
        <location evidence="1">Cell membrane</location>
        <topology evidence="1">Multi-pass membrane protein</topology>
    </subcellularLocation>
</comment>